<keyword evidence="2" id="KW-1185">Reference proteome</keyword>
<dbReference type="EMBL" id="FORP01000023">
    <property type="protein sequence ID" value="SFK53527.1"/>
    <property type="molecule type" value="Genomic_DNA"/>
</dbReference>
<sequence>MWLGVILLRDRMTPSHVESRREGLSEIMEFFDSVELEPANLPNPKSPRSNALAPRTMFIPKRLPNDRLITGNESIRVAITSFECWPNNITLEFSMYFRTPPENYADCLLYADGQSAIGHVRSLNQPRLACIFSDGRYATNLRAPGFPRPHDRGLSEMYPVISVVSSGGGGGGSSTSGYWRHVQRIDMWPLPSGGLFTIIFDWPAKNIKPARLEFDGDQIREACKYSVDIWGASIVD</sequence>
<organism evidence="1 2">
    <name type="scientific">Amycolatopsis sacchari</name>
    <dbReference type="NCBI Taxonomy" id="115433"/>
    <lineage>
        <taxon>Bacteria</taxon>
        <taxon>Bacillati</taxon>
        <taxon>Actinomycetota</taxon>
        <taxon>Actinomycetes</taxon>
        <taxon>Pseudonocardiales</taxon>
        <taxon>Pseudonocardiaceae</taxon>
        <taxon>Amycolatopsis</taxon>
    </lineage>
</organism>
<dbReference type="STRING" id="115433.SAMN05421835_123106"/>
<proteinExistence type="predicted"/>
<reference evidence="1 2" key="1">
    <citation type="submission" date="2016-10" db="EMBL/GenBank/DDBJ databases">
        <authorList>
            <person name="de Groot N.N."/>
        </authorList>
    </citation>
    <scope>NUCLEOTIDE SEQUENCE [LARGE SCALE GENOMIC DNA]</scope>
    <source>
        <strain evidence="1 2">DSM 44468</strain>
    </source>
</reference>
<dbReference type="AlphaFoldDB" id="A0A1I4ABP5"/>
<dbReference type="Proteomes" id="UP000199025">
    <property type="component" value="Unassembled WGS sequence"/>
</dbReference>
<protein>
    <submittedName>
        <fullName evidence="1">Uncharacterized protein</fullName>
    </submittedName>
</protein>
<accession>A0A1I4ABP5</accession>
<evidence type="ECO:0000313" key="2">
    <source>
        <dbReference type="Proteomes" id="UP000199025"/>
    </source>
</evidence>
<evidence type="ECO:0000313" key="1">
    <source>
        <dbReference type="EMBL" id="SFK53527.1"/>
    </source>
</evidence>
<name>A0A1I4ABP5_9PSEU</name>
<gene>
    <name evidence="1" type="ORF">SAMN05421835_123106</name>
</gene>